<dbReference type="RefSeq" id="XP_014151945.1">
    <property type="nucleotide sequence ID" value="XM_014296470.1"/>
</dbReference>
<proteinExistence type="predicted"/>
<evidence type="ECO:0000313" key="1">
    <source>
        <dbReference type="EMBL" id="KNC78043.1"/>
    </source>
</evidence>
<dbReference type="Proteomes" id="UP000054560">
    <property type="component" value="Unassembled WGS sequence"/>
</dbReference>
<gene>
    <name evidence="1" type="ORF">SARC_09512</name>
</gene>
<sequence>MDGYASEHSRGQNVYWVVVSHTQVTRERSAGQGTRDEYLVNANALDTLTVSIGECHIIRVITHWSSLQSTAHEIAPLQYTTHSHDVVSAFQPEIPPVLSVKPETSEDLTNAQTLAMHMTDTEKERAVQQGHMQEVSDELCVGFWKQTRLMRMEGLPGECIGVSIVEVEKEKDYYSTNYCPVIGVSVLRMDAPADAQRPEVS</sequence>
<dbReference type="AlphaFoldDB" id="A0A0L0FPY4"/>
<reference evidence="1 2" key="1">
    <citation type="submission" date="2011-02" db="EMBL/GenBank/DDBJ databases">
        <title>The Genome Sequence of Sphaeroforma arctica JP610.</title>
        <authorList>
            <consortium name="The Broad Institute Genome Sequencing Platform"/>
            <person name="Russ C."/>
            <person name="Cuomo C."/>
            <person name="Young S.K."/>
            <person name="Zeng Q."/>
            <person name="Gargeya S."/>
            <person name="Alvarado L."/>
            <person name="Berlin A."/>
            <person name="Chapman S.B."/>
            <person name="Chen Z."/>
            <person name="Freedman E."/>
            <person name="Gellesch M."/>
            <person name="Goldberg J."/>
            <person name="Griggs A."/>
            <person name="Gujja S."/>
            <person name="Heilman E."/>
            <person name="Heiman D."/>
            <person name="Howarth C."/>
            <person name="Mehta T."/>
            <person name="Neiman D."/>
            <person name="Pearson M."/>
            <person name="Roberts A."/>
            <person name="Saif S."/>
            <person name="Shea T."/>
            <person name="Shenoy N."/>
            <person name="Sisk P."/>
            <person name="Stolte C."/>
            <person name="Sykes S."/>
            <person name="White J."/>
            <person name="Yandava C."/>
            <person name="Burger G."/>
            <person name="Gray M.W."/>
            <person name="Holland P.W.H."/>
            <person name="King N."/>
            <person name="Lang F.B.F."/>
            <person name="Roger A.J."/>
            <person name="Ruiz-Trillo I."/>
            <person name="Haas B."/>
            <person name="Nusbaum C."/>
            <person name="Birren B."/>
        </authorList>
    </citation>
    <scope>NUCLEOTIDE SEQUENCE [LARGE SCALE GENOMIC DNA]</scope>
    <source>
        <strain evidence="1 2">JP610</strain>
    </source>
</reference>
<accession>A0A0L0FPY4</accession>
<protein>
    <submittedName>
        <fullName evidence="1">Uncharacterized protein</fullName>
    </submittedName>
</protein>
<name>A0A0L0FPY4_9EUKA</name>
<keyword evidence="2" id="KW-1185">Reference proteome</keyword>
<organism evidence="1 2">
    <name type="scientific">Sphaeroforma arctica JP610</name>
    <dbReference type="NCBI Taxonomy" id="667725"/>
    <lineage>
        <taxon>Eukaryota</taxon>
        <taxon>Ichthyosporea</taxon>
        <taxon>Ichthyophonida</taxon>
        <taxon>Sphaeroforma</taxon>
    </lineage>
</organism>
<dbReference type="GeneID" id="25910016"/>
<evidence type="ECO:0000313" key="2">
    <source>
        <dbReference type="Proteomes" id="UP000054560"/>
    </source>
</evidence>
<dbReference type="EMBL" id="KQ242571">
    <property type="protein sequence ID" value="KNC78043.1"/>
    <property type="molecule type" value="Genomic_DNA"/>
</dbReference>
<feature type="non-terminal residue" evidence="1">
    <location>
        <position position="201"/>
    </location>
</feature>